<dbReference type="Pfam" id="PF07715">
    <property type="entry name" value="Plug"/>
    <property type="match status" value="1"/>
</dbReference>
<evidence type="ECO:0000256" key="5">
    <source>
        <dbReference type="ARBA" id="ARBA00022729"/>
    </source>
</evidence>
<dbReference type="InterPro" id="IPR012910">
    <property type="entry name" value="Plug_dom"/>
</dbReference>
<keyword evidence="3 10" id="KW-1134">Transmembrane beta strand</keyword>
<protein>
    <submittedName>
        <fullName evidence="14">TonB-dependent receptor</fullName>
    </submittedName>
</protein>
<evidence type="ECO:0000256" key="6">
    <source>
        <dbReference type="ARBA" id="ARBA00023077"/>
    </source>
</evidence>
<dbReference type="PANTHER" id="PTHR30069">
    <property type="entry name" value="TONB-DEPENDENT OUTER MEMBRANE RECEPTOR"/>
    <property type="match status" value="1"/>
</dbReference>
<keyword evidence="4 10" id="KW-0812">Transmembrane</keyword>
<evidence type="ECO:0000259" key="12">
    <source>
        <dbReference type="Pfam" id="PF00593"/>
    </source>
</evidence>
<keyword evidence="8 14" id="KW-0675">Receptor</keyword>
<comment type="similarity">
    <text evidence="10 11">Belongs to the TonB-dependent receptor family.</text>
</comment>
<dbReference type="SUPFAM" id="SSF49464">
    <property type="entry name" value="Carboxypeptidase regulatory domain-like"/>
    <property type="match status" value="1"/>
</dbReference>
<evidence type="ECO:0000256" key="3">
    <source>
        <dbReference type="ARBA" id="ARBA00022452"/>
    </source>
</evidence>
<accession>A0ABQ1LN48</accession>
<organism evidence="14 15">
    <name type="scientific">Marivirga lumbricoides</name>
    <dbReference type="NCBI Taxonomy" id="1046115"/>
    <lineage>
        <taxon>Bacteria</taxon>
        <taxon>Pseudomonadati</taxon>
        <taxon>Bacteroidota</taxon>
        <taxon>Cytophagia</taxon>
        <taxon>Cytophagales</taxon>
        <taxon>Marivirgaceae</taxon>
        <taxon>Marivirga</taxon>
    </lineage>
</organism>
<evidence type="ECO:0000256" key="11">
    <source>
        <dbReference type="RuleBase" id="RU003357"/>
    </source>
</evidence>
<dbReference type="PANTHER" id="PTHR30069:SF29">
    <property type="entry name" value="HEMOGLOBIN AND HEMOGLOBIN-HAPTOGLOBIN-BINDING PROTEIN 1-RELATED"/>
    <property type="match status" value="1"/>
</dbReference>
<dbReference type="InterPro" id="IPR037066">
    <property type="entry name" value="Plug_dom_sf"/>
</dbReference>
<dbReference type="Gene3D" id="2.60.40.1120">
    <property type="entry name" value="Carboxypeptidase-like, regulatory domain"/>
    <property type="match status" value="1"/>
</dbReference>
<comment type="subcellular location">
    <subcellularLocation>
        <location evidence="1 10">Cell outer membrane</location>
        <topology evidence="1 10">Multi-pass membrane protein</topology>
    </subcellularLocation>
</comment>
<evidence type="ECO:0000256" key="1">
    <source>
        <dbReference type="ARBA" id="ARBA00004571"/>
    </source>
</evidence>
<dbReference type="PROSITE" id="PS52016">
    <property type="entry name" value="TONB_DEPENDENT_REC_3"/>
    <property type="match status" value="1"/>
</dbReference>
<evidence type="ECO:0000259" key="13">
    <source>
        <dbReference type="Pfam" id="PF07715"/>
    </source>
</evidence>
<dbReference type="InterPro" id="IPR036942">
    <property type="entry name" value="Beta-barrel_TonB_sf"/>
</dbReference>
<gene>
    <name evidence="14" type="ORF">GCM10011506_09630</name>
</gene>
<evidence type="ECO:0000313" key="14">
    <source>
        <dbReference type="EMBL" id="GGC26317.1"/>
    </source>
</evidence>
<evidence type="ECO:0000256" key="9">
    <source>
        <dbReference type="ARBA" id="ARBA00023237"/>
    </source>
</evidence>
<dbReference type="Proteomes" id="UP000636010">
    <property type="component" value="Unassembled WGS sequence"/>
</dbReference>
<keyword evidence="15" id="KW-1185">Reference proteome</keyword>
<evidence type="ECO:0000256" key="7">
    <source>
        <dbReference type="ARBA" id="ARBA00023136"/>
    </source>
</evidence>
<keyword evidence="6 11" id="KW-0798">TonB box</keyword>
<dbReference type="EMBL" id="BMEC01000003">
    <property type="protein sequence ID" value="GGC26317.1"/>
    <property type="molecule type" value="Genomic_DNA"/>
</dbReference>
<keyword evidence="9 10" id="KW-0998">Cell outer membrane</keyword>
<evidence type="ECO:0000313" key="15">
    <source>
        <dbReference type="Proteomes" id="UP000636010"/>
    </source>
</evidence>
<comment type="caution">
    <text evidence="14">The sequence shown here is derived from an EMBL/GenBank/DDBJ whole genome shotgun (WGS) entry which is preliminary data.</text>
</comment>
<dbReference type="SUPFAM" id="SSF56935">
    <property type="entry name" value="Porins"/>
    <property type="match status" value="1"/>
</dbReference>
<dbReference type="Pfam" id="PF13715">
    <property type="entry name" value="CarbopepD_reg_2"/>
    <property type="match status" value="1"/>
</dbReference>
<reference evidence="15" key="1">
    <citation type="journal article" date="2019" name="Int. J. Syst. Evol. Microbiol.">
        <title>The Global Catalogue of Microorganisms (GCM) 10K type strain sequencing project: providing services to taxonomists for standard genome sequencing and annotation.</title>
        <authorList>
            <consortium name="The Broad Institute Genomics Platform"/>
            <consortium name="The Broad Institute Genome Sequencing Center for Infectious Disease"/>
            <person name="Wu L."/>
            <person name="Ma J."/>
        </authorList>
    </citation>
    <scope>NUCLEOTIDE SEQUENCE [LARGE SCALE GENOMIC DNA]</scope>
    <source>
        <strain evidence="15">CGMCC 1.10832</strain>
    </source>
</reference>
<proteinExistence type="inferred from homology"/>
<evidence type="ECO:0000256" key="10">
    <source>
        <dbReference type="PROSITE-ProRule" id="PRU01360"/>
    </source>
</evidence>
<evidence type="ECO:0000256" key="2">
    <source>
        <dbReference type="ARBA" id="ARBA00022448"/>
    </source>
</evidence>
<dbReference type="Gene3D" id="2.40.170.20">
    <property type="entry name" value="TonB-dependent receptor, beta-barrel domain"/>
    <property type="match status" value="1"/>
</dbReference>
<dbReference type="InterPro" id="IPR039426">
    <property type="entry name" value="TonB-dep_rcpt-like"/>
</dbReference>
<dbReference type="InterPro" id="IPR008969">
    <property type="entry name" value="CarboxyPept-like_regulatory"/>
</dbReference>
<dbReference type="InterPro" id="IPR000531">
    <property type="entry name" value="Beta-barrel_TonB"/>
</dbReference>
<feature type="domain" description="TonB-dependent receptor-like beta-barrel" evidence="12">
    <location>
        <begin position="218"/>
        <end position="748"/>
    </location>
</feature>
<dbReference type="Gene3D" id="2.170.130.10">
    <property type="entry name" value="TonB-dependent receptor, plug domain"/>
    <property type="match status" value="1"/>
</dbReference>
<keyword evidence="5" id="KW-0732">Signal</keyword>
<evidence type="ECO:0000256" key="8">
    <source>
        <dbReference type="ARBA" id="ARBA00023170"/>
    </source>
</evidence>
<evidence type="ECO:0000256" key="4">
    <source>
        <dbReference type="ARBA" id="ARBA00022692"/>
    </source>
</evidence>
<dbReference type="Pfam" id="PF00593">
    <property type="entry name" value="TonB_dep_Rec_b-barrel"/>
    <property type="match status" value="1"/>
</dbReference>
<sequence>MAQSKLISGEVVDEYNKPLEGATIRLIPGNHLTITDSNGAFQISLPSTGTHTLIISYIGYASQKVELNVSDLIKDIHIKLQPEIAQLNEVVIKKDRVTSLKKEESLTIESVNKNFIRQNLSGSLMKSIERIPGISTIGIGSGQSKPIIRGLGFNRVMVVDKGIKHEGQQWGADHGLEIDQFGVARLEVIKGAASFLYGSDAIGGVIDIKPTPVPDQNTLGGSVDLVGKTNNNLFGGSINLYGRGKNLFFNTRITHQNYGDYRVPADTLYVYDYAVRLHKNHLRNSAGNETNLHLDFGLKNEQVQSAFYLSNINSTSGFFANAHGLEPRRVNTALHDASSRDILYPRQKVNHFKIINKSELYFSDQYMMETEIGYQHNFRQEYNQYVNHGYMPPIYPEDTPIPIDLEREFDKHVFSANIKNYLWLGRHEIAVGINSEHQDNSIGGWGFLVPAFKKTLAGAFIHDKYKFNDAFVLNGALRYDYGIIKIEQYNDWFPSTVEQNGETESLYIERAGNEQREFNSIVWSVGASYNKDKFNLKANIGKSFRMPIAKELGANGVNYHYFSYERGNIDLNPEQSYQGDLGLSWTTSKWSVALSPFYNYFSNYIYLNPTSRHDYLYGAGNQVFEYTQSKVLRYGSELQAKWKFHKALSVEVLGEYVYARQLSGDKKGFTLPFSPPPSALFNLEWSPEFADKLNESFLSVDWRVTAKQDNIVPPEKKTKGFNFFNIRAGTTIDVNDNPIAINLQVQNVLNTRYMNHTSFYRLIGLPEAGRNIILSMNIPFNLK</sequence>
<keyword evidence="7 10" id="KW-0472">Membrane</keyword>
<feature type="domain" description="TonB-dependent receptor plug" evidence="13">
    <location>
        <begin position="104"/>
        <end position="205"/>
    </location>
</feature>
<name>A0ABQ1LN48_9BACT</name>
<keyword evidence="2 10" id="KW-0813">Transport</keyword>